<reference evidence="2" key="1">
    <citation type="journal article" date="2020" name="BMC Genomics">
        <title>Correction to: Identification and distribution of gene clusters required for synthesis of sphingolipid metabolism inhibitors in diverse species of the filamentous fungus Fusarium.</title>
        <authorList>
            <person name="Kim H.S."/>
            <person name="Lohmar J.M."/>
            <person name="Busman M."/>
            <person name="Brown D.W."/>
            <person name="Naumann T.A."/>
            <person name="Divon H.H."/>
            <person name="Lysoe E."/>
            <person name="Uhlig S."/>
            <person name="Proctor R.H."/>
        </authorList>
    </citation>
    <scope>NUCLEOTIDE SEQUENCE</scope>
    <source>
        <strain evidence="2">NRRL 22465</strain>
    </source>
</reference>
<evidence type="ECO:0000313" key="3">
    <source>
        <dbReference type="Proteomes" id="UP000635477"/>
    </source>
</evidence>
<keyword evidence="3" id="KW-1185">Reference proteome</keyword>
<accession>A0A8H4U2C7</accession>
<proteinExistence type="predicted"/>
<protein>
    <submittedName>
        <fullName evidence="2">Uncharacterized protein</fullName>
    </submittedName>
</protein>
<comment type="caution">
    <text evidence="2">The sequence shown here is derived from an EMBL/GenBank/DDBJ whole genome shotgun (WGS) entry which is preliminary data.</text>
</comment>
<sequence>MPSFVWGKIVGDRPTTSRRENKEHGMHIVKRPWTKSSSVEHPATGSGGELSNLLEDMPPLHLKRVSQRKPARDDDDDATSLKTHHSSSANELEGHASPRGSDVQSREWPLEGETNEQTFKQHGPSRALYCSSATRSADAATICVP</sequence>
<reference evidence="2" key="2">
    <citation type="submission" date="2020-05" db="EMBL/GenBank/DDBJ databases">
        <authorList>
            <person name="Kim H.-S."/>
            <person name="Proctor R.H."/>
            <person name="Brown D.W."/>
        </authorList>
    </citation>
    <scope>NUCLEOTIDE SEQUENCE</scope>
    <source>
        <strain evidence="2">NRRL 22465</strain>
    </source>
</reference>
<dbReference type="Proteomes" id="UP000635477">
    <property type="component" value="Unassembled WGS sequence"/>
</dbReference>
<gene>
    <name evidence="2" type="ORF">FZEAL_10364</name>
</gene>
<organism evidence="2 3">
    <name type="scientific">Fusarium zealandicum</name>
    <dbReference type="NCBI Taxonomy" id="1053134"/>
    <lineage>
        <taxon>Eukaryota</taxon>
        <taxon>Fungi</taxon>
        <taxon>Dikarya</taxon>
        <taxon>Ascomycota</taxon>
        <taxon>Pezizomycotina</taxon>
        <taxon>Sordariomycetes</taxon>
        <taxon>Hypocreomycetidae</taxon>
        <taxon>Hypocreales</taxon>
        <taxon>Nectriaceae</taxon>
        <taxon>Fusarium</taxon>
        <taxon>Fusarium staphyleae species complex</taxon>
    </lineage>
</organism>
<evidence type="ECO:0000313" key="2">
    <source>
        <dbReference type="EMBL" id="KAF4968595.1"/>
    </source>
</evidence>
<dbReference type="EMBL" id="JABEYC010001150">
    <property type="protein sequence ID" value="KAF4968595.1"/>
    <property type="molecule type" value="Genomic_DNA"/>
</dbReference>
<evidence type="ECO:0000256" key="1">
    <source>
        <dbReference type="SAM" id="MobiDB-lite"/>
    </source>
</evidence>
<feature type="compositionally biased region" description="Basic and acidic residues" evidence="1">
    <location>
        <begin position="15"/>
        <end position="26"/>
    </location>
</feature>
<feature type="region of interest" description="Disordered" evidence="1">
    <location>
        <begin position="1"/>
        <end position="126"/>
    </location>
</feature>
<dbReference type="AlphaFoldDB" id="A0A8H4U2C7"/>
<name>A0A8H4U2C7_9HYPO</name>